<keyword evidence="2" id="KW-1133">Transmembrane helix</keyword>
<dbReference type="RefSeq" id="WP_236400947.1">
    <property type="nucleotide sequence ID" value="NZ_JAKJHZ010000005.1"/>
</dbReference>
<dbReference type="EMBL" id="JAKJHZ010000005">
    <property type="protein sequence ID" value="MCF6377471.1"/>
    <property type="molecule type" value="Genomic_DNA"/>
</dbReference>
<organism evidence="3 4">
    <name type="scientific">Nocardioides potassii</name>
    <dbReference type="NCBI Taxonomy" id="2911371"/>
    <lineage>
        <taxon>Bacteria</taxon>
        <taxon>Bacillati</taxon>
        <taxon>Actinomycetota</taxon>
        <taxon>Actinomycetes</taxon>
        <taxon>Propionibacteriales</taxon>
        <taxon>Nocardioidaceae</taxon>
        <taxon>Nocardioides</taxon>
    </lineage>
</organism>
<feature type="region of interest" description="Disordered" evidence="1">
    <location>
        <begin position="1"/>
        <end position="21"/>
    </location>
</feature>
<sequence>MNASRAMHDTHPLDVDAPTRAQGRPIESGEAFIGLTLIGLIVYATAIVAAITRAEGIADGAGSSLSDWLSALGAVGALLAASGAAWAAWSTLTVERRRDGVLEAERRQAHASTVAVWVSDVTDRLLTSLSGEPELDVVTINLRNASALPVTEVKVAILFELEPGVLKPFGDLRTIPVLPPSEGEPHEVRMQTLLSVRLDEFVNLHSTPLNRVVIRLRFKDASGLEWRRDTPGTLCVRSENRSAFWCRHEFGLQEEESILNEL</sequence>
<keyword evidence="2" id="KW-0472">Membrane</keyword>
<protein>
    <submittedName>
        <fullName evidence="3">Uncharacterized protein</fullName>
    </submittedName>
</protein>
<evidence type="ECO:0000256" key="2">
    <source>
        <dbReference type="SAM" id="Phobius"/>
    </source>
</evidence>
<accession>A0ABS9H8C7</accession>
<keyword evidence="2" id="KW-0812">Transmembrane</keyword>
<evidence type="ECO:0000256" key="1">
    <source>
        <dbReference type="SAM" id="MobiDB-lite"/>
    </source>
</evidence>
<keyword evidence="4" id="KW-1185">Reference proteome</keyword>
<evidence type="ECO:0000313" key="4">
    <source>
        <dbReference type="Proteomes" id="UP001201161"/>
    </source>
</evidence>
<gene>
    <name evidence="3" type="ORF">L2K70_07625</name>
</gene>
<feature type="transmembrane region" description="Helical" evidence="2">
    <location>
        <begin position="31"/>
        <end position="51"/>
    </location>
</feature>
<feature type="compositionally biased region" description="Basic and acidic residues" evidence="1">
    <location>
        <begin position="1"/>
        <end position="14"/>
    </location>
</feature>
<name>A0ABS9H8C7_9ACTN</name>
<comment type="caution">
    <text evidence="3">The sequence shown here is derived from an EMBL/GenBank/DDBJ whole genome shotgun (WGS) entry which is preliminary data.</text>
</comment>
<dbReference type="Proteomes" id="UP001201161">
    <property type="component" value="Unassembled WGS sequence"/>
</dbReference>
<proteinExistence type="predicted"/>
<feature type="transmembrane region" description="Helical" evidence="2">
    <location>
        <begin position="71"/>
        <end position="89"/>
    </location>
</feature>
<reference evidence="3 4" key="1">
    <citation type="submission" date="2022-01" db="EMBL/GenBank/DDBJ databases">
        <title>Nocardioides sp. nov., an actinomycete isolated from mining soil.</title>
        <authorList>
            <person name="Liu L."/>
        </authorList>
    </citation>
    <scope>NUCLEOTIDE SEQUENCE [LARGE SCALE GENOMIC DNA]</scope>
    <source>
        <strain evidence="3 4">KLBMP 9356</strain>
    </source>
</reference>
<evidence type="ECO:0000313" key="3">
    <source>
        <dbReference type="EMBL" id="MCF6377471.1"/>
    </source>
</evidence>